<dbReference type="SUPFAM" id="SSF56801">
    <property type="entry name" value="Acetyl-CoA synthetase-like"/>
    <property type="match status" value="1"/>
</dbReference>
<feature type="domain" description="AMP-dependent synthetase/ligase" evidence="7">
    <location>
        <begin position="24"/>
        <end position="423"/>
    </location>
</feature>
<evidence type="ECO:0000259" key="7">
    <source>
        <dbReference type="Pfam" id="PF00501"/>
    </source>
</evidence>
<organism evidence="8 9">
    <name type="scientific">Blastococcus saxobsidens</name>
    <dbReference type="NCBI Taxonomy" id="138336"/>
    <lineage>
        <taxon>Bacteria</taxon>
        <taxon>Bacillati</taxon>
        <taxon>Actinomycetota</taxon>
        <taxon>Actinomycetes</taxon>
        <taxon>Geodermatophilales</taxon>
        <taxon>Geodermatophilaceae</taxon>
        <taxon>Blastococcus</taxon>
    </lineage>
</organism>
<dbReference type="GO" id="GO:0004467">
    <property type="term" value="F:long-chain fatty acid-CoA ligase activity"/>
    <property type="evidence" value="ECO:0007669"/>
    <property type="project" value="UniProtKB-EC"/>
</dbReference>
<dbReference type="RefSeq" id="WP_104529704.1">
    <property type="nucleotide sequence ID" value="NZ_POQT01000032.1"/>
</dbReference>
<evidence type="ECO:0000256" key="4">
    <source>
        <dbReference type="ARBA" id="ARBA00023098"/>
    </source>
</evidence>
<keyword evidence="4" id="KW-0443">Lipid metabolism</keyword>
<dbReference type="Gene3D" id="3.40.50.12780">
    <property type="entry name" value="N-terminal domain of ligase-like"/>
    <property type="match status" value="1"/>
</dbReference>
<evidence type="ECO:0000313" key="9">
    <source>
        <dbReference type="Proteomes" id="UP000292507"/>
    </source>
</evidence>
<evidence type="ECO:0000256" key="1">
    <source>
        <dbReference type="ARBA" id="ARBA00006432"/>
    </source>
</evidence>
<dbReference type="InterPro" id="IPR020845">
    <property type="entry name" value="AMP-binding_CS"/>
</dbReference>
<evidence type="ECO:0000256" key="5">
    <source>
        <dbReference type="ARBA" id="ARBA00024484"/>
    </source>
</evidence>
<reference evidence="8 9" key="1">
    <citation type="submission" date="2019-02" db="EMBL/GenBank/DDBJ databases">
        <title>Sequencing the genomes of 1000 actinobacteria strains.</title>
        <authorList>
            <person name="Klenk H.-P."/>
        </authorList>
    </citation>
    <scope>NUCLEOTIDE SEQUENCE [LARGE SCALE GENOMIC DNA]</scope>
    <source>
        <strain evidence="8 9">DSM 44509</strain>
    </source>
</reference>
<comment type="catalytic activity">
    <reaction evidence="5">
        <text>a long-chain fatty acid + ATP + CoA = a long-chain fatty acyl-CoA + AMP + diphosphate</text>
        <dbReference type="Rhea" id="RHEA:15421"/>
        <dbReference type="ChEBI" id="CHEBI:30616"/>
        <dbReference type="ChEBI" id="CHEBI:33019"/>
        <dbReference type="ChEBI" id="CHEBI:57287"/>
        <dbReference type="ChEBI" id="CHEBI:57560"/>
        <dbReference type="ChEBI" id="CHEBI:83139"/>
        <dbReference type="ChEBI" id="CHEBI:456215"/>
        <dbReference type="EC" id="6.2.1.3"/>
    </reaction>
    <physiologicalReaction direction="left-to-right" evidence="5">
        <dbReference type="Rhea" id="RHEA:15422"/>
    </physiologicalReaction>
</comment>
<dbReference type="InterPro" id="IPR042099">
    <property type="entry name" value="ANL_N_sf"/>
</dbReference>
<evidence type="ECO:0000256" key="2">
    <source>
        <dbReference type="ARBA" id="ARBA00022598"/>
    </source>
</evidence>
<comment type="caution">
    <text evidence="8">The sequence shown here is derived from an EMBL/GenBank/DDBJ whole genome shotgun (WGS) entry which is preliminary data.</text>
</comment>
<proteinExistence type="inferred from homology"/>
<sequence>MQEYSTPATFEIPATAALSDAVTAHAAENPDRVALTRNVGGSWVPVTSREFADQVAGLARGMIAAGVQVGDRVGIMSKTRYEWTLADYAIWTAGGVGVPIYETSSPEQTQWILSDSGAVAVVVETAEHAALVASVREQVPQLREVWQIEGGDLDSVASRAAEAPESELATRRAAVDTDSLATIIYTSGTTGRPKGCELTHGNLLYVAELAPSVIPAMRAEDASSLLFLPLAHVFARIIEVSCIQNGARLGHTGDLVQLLADLGSFQPSFLVAVPRVFEKVYNGARQKAHAAGKGSIFDRAERVAVAWSKAQDTGGAGLGLTLQHKLFDTLVYGKLRAAMGGRVEYALSGGAPLGERLGHFFRGIGVTILEGYGLTETTGPATVSGPDALKVGTVGRAAPGSAVRIAEHGEIQVRGPQVFRGYWKNPDATAETMRDGWFATGDIGVIDDEGYVTVTGRIKELIVTSGGKNVSPAVLEDKIRAHPLVSQCIVVGDNRPYIGCLITLDAEAMPGWLEAKGRPGSTPVSELVDDPEVMAEIQAAVDAANKQVSRAESIRSFAVLPVEWTVEGGQLTPSLKLKRSVVMKENAREVEKIYAQA</sequence>
<dbReference type="Pfam" id="PF23562">
    <property type="entry name" value="AMP-binding_C_3"/>
    <property type="match status" value="1"/>
</dbReference>
<keyword evidence="9" id="KW-1185">Reference proteome</keyword>
<keyword evidence="2" id="KW-0436">Ligase</keyword>
<dbReference type="OrthoDB" id="9803968at2"/>
<dbReference type="CDD" id="cd05907">
    <property type="entry name" value="VL_LC_FACS_like"/>
    <property type="match status" value="1"/>
</dbReference>
<accession>A0A4Q7Y3L8</accession>
<dbReference type="Proteomes" id="UP000292507">
    <property type="component" value="Unassembled WGS sequence"/>
</dbReference>
<dbReference type="PANTHER" id="PTHR43272">
    <property type="entry name" value="LONG-CHAIN-FATTY-ACID--COA LIGASE"/>
    <property type="match status" value="1"/>
</dbReference>
<evidence type="ECO:0000313" key="8">
    <source>
        <dbReference type="EMBL" id="RZU30681.1"/>
    </source>
</evidence>
<dbReference type="PANTHER" id="PTHR43272:SF32">
    <property type="entry name" value="AMP-DEPENDENT SYNTHETASE_LIGASE DOMAIN-CONTAINING PROTEIN"/>
    <property type="match status" value="1"/>
</dbReference>
<keyword evidence="3" id="KW-0276">Fatty acid metabolism</keyword>
<dbReference type="InterPro" id="IPR045851">
    <property type="entry name" value="AMP-bd_C_sf"/>
</dbReference>
<dbReference type="PROSITE" id="PS00455">
    <property type="entry name" value="AMP_BINDING"/>
    <property type="match status" value="1"/>
</dbReference>
<evidence type="ECO:0000256" key="3">
    <source>
        <dbReference type="ARBA" id="ARBA00022832"/>
    </source>
</evidence>
<dbReference type="EMBL" id="SHKV01000001">
    <property type="protein sequence ID" value="RZU30681.1"/>
    <property type="molecule type" value="Genomic_DNA"/>
</dbReference>
<dbReference type="InterPro" id="IPR000873">
    <property type="entry name" value="AMP-dep_synth/lig_dom"/>
</dbReference>
<dbReference type="AlphaFoldDB" id="A0A4Q7Y3L8"/>
<comment type="similarity">
    <text evidence="1">Belongs to the ATP-dependent AMP-binding enzyme family.</text>
</comment>
<dbReference type="Gene3D" id="3.30.300.30">
    <property type="match status" value="1"/>
</dbReference>
<name>A0A4Q7Y3L8_9ACTN</name>
<gene>
    <name evidence="8" type="ORF">BKA19_0304</name>
</gene>
<dbReference type="Pfam" id="PF00501">
    <property type="entry name" value="AMP-binding"/>
    <property type="match status" value="1"/>
</dbReference>
<dbReference type="GO" id="GO:0016020">
    <property type="term" value="C:membrane"/>
    <property type="evidence" value="ECO:0007669"/>
    <property type="project" value="TreeGrafter"/>
</dbReference>
<evidence type="ECO:0000256" key="6">
    <source>
        <dbReference type="ARBA" id="ARBA00032875"/>
    </source>
</evidence>
<protein>
    <recommendedName>
        <fullName evidence="6">Acyl-CoA synthetase</fullName>
    </recommendedName>
</protein>